<accession>A0A6N4SNW0</accession>
<proteinExistence type="predicted"/>
<keyword evidence="1" id="KW-1133">Transmembrane helix</keyword>
<dbReference type="KEGG" id="chu:CHU_0652"/>
<organism evidence="2 3">
    <name type="scientific">Cytophaga hutchinsonii (strain ATCC 33406 / DSM 1761 / CIP 103989 / NBRC 15051 / NCIMB 9469 / D465)</name>
    <dbReference type="NCBI Taxonomy" id="269798"/>
    <lineage>
        <taxon>Bacteria</taxon>
        <taxon>Pseudomonadati</taxon>
        <taxon>Bacteroidota</taxon>
        <taxon>Cytophagia</taxon>
        <taxon>Cytophagales</taxon>
        <taxon>Cytophagaceae</taxon>
        <taxon>Cytophaga</taxon>
    </lineage>
</organism>
<evidence type="ECO:0000313" key="3">
    <source>
        <dbReference type="Proteomes" id="UP000001822"/>
    </source>
</evidence>
<sequence length="187" mass="21157">MVWAKRWKTYRYLINMNLLIHCLKTLIKTVQLIFCLTLFISCKESQLPFNLGSNETDPIPPKQGVKGKIIYKEGTFDSKGNLLTNGTMIGVSRKIYFYELAGLKEVELDGNAFIGNIHTEVVDSTKSDKNGTYVGTLKPGIYSVVIEENNRLYSHVTDDGLLLPVQVFKDSVTTLNVYIDYNAQYSE</sequence>
<dbReference type="EMBL" id="CP000383">
    <property type="protein sequence ID" value="ABG57939.1"/>
    <property type="molecule type" value="Genomic_DNA"/>
</dbReference>
<keyword evidence="3" id="KW-1185">Reference proteome</keyword>
<dbReference type="Proteomes" id="UP000001822">
    <property type="component" value="Chromosome"/>
</dbReference>
<gene>
    <name evidence="2" type="ordered locus">CHU_0652</name>
</gene>
<keyword evidence="1" id="KW-0472">Membrane</keyword>
<reference evidence="2 3" key="1">
    <citation type="journal article" date="2007" name="Appl. Environ. Microbiol.">
        <title>Genome sequence of the cellulolytic gliding bacterium Cytophaga hutchinsonii.</title>
        <authorList>
            <person name="Xie G."/>
            <person name="Bruce D.C."/>
            <person name="Challacombe J.F."/>
            <person name="Chertkov O."/>
            <person name="Detter J.C."/>
            <person name="Gilna P."/>
            <person name="Han C.S."/>
            <person name="Lucas S."/>
            <person name="Misra M."/>
            <person name="Myers G.L."/>
            <person name="Richardson P."/>
            <person name="Tapia R."/>
            <person name="Thayer N."/>
            <person name="Thompson L.S."/>
            <person name="Brettin T.S."/>
            <person name="Henrissat B."/>
            <person name="Wilson D.B."/>
            <person name="McBride M.J."/>
        </authorList>
    </citation>
    <scope>NUCLEOTIDE SEQUENCE [LARGE SCALE GENOMIC DNA]</scope>
    <source>
        <strain evidence="3">ATCC 33406 / DSM 1761 / CIP 103989 / NBRC 15051 / NCIMB 9469 / D465</strain>
    </source>
</reference>
<protein>
    <recommendedName>
        <fullName evidence="4">Lipoprotein</fullName>
    </recommendedName>
</protein>
<name>A0A6N4SNW0_CYTH3</name>
<evidence type="ECO:0008006" key="4">
    <source>
        <dbReference type="Google" id="ProtNLM"/>
    </source>
</evidence>
<feature type="transmembrane region" description="Helical" evidence="1">
    <location>
        <begin position="12"/>
        <end position="40"/>
    </location>
</feature>
<dbReference type="AlphaFoldDB" id="A0A6N4SNW0"/>
<evidence type="ECO:0000256" key="1">
    <source>
        <dbReference type="SAM" id="Phobius"/>
    </source>
</evidence>
<evidence type="ECO:0000313" key="2">
    <source>
        <dbReference type="EMBL" id="ABG57939.1"/>
    </source>
</evidence>
<keyword evidence="1" id="KW-0812">Transmembrane</keyword>